<evidence type="ECO:0000313" key="10">
    <source>
        <dbReference type="Proteomes" id="UP001652680"/>
    </source>
</evidence>
<protein>
    <recommendedName>
        <fullName evidence="7">Low molecular weight phosphotyrosine protein phosphatase</fullName>
        <shortName evidence="7">LMW-PTP</shortName>
        <shortName evidence="7">LMW-PTPase</shortName>
        <ecNumber evidence="7">3.1.3.2</ecNumber>
        <ecNumber evidence="7">3.1.3.48</ecNumber>
    </recommendedName>
    <alternativeName>
        <fullName evidence="7">Low molecular weight cytosolic acid phosphatase</fullName>
    </alternativeName>
</protein>
<evidence type="ECO:0000256" key="4">
    <source>
        <dbReference type="ARBA" id="ARBA00022801"/>
    </source>
</evidence>
<dbReference type="GO" id="GO:0004726">
    <property type="term" value="F:non-membrane spanning protein tyrosine phosphatase activity"/>
    <property type="evidence" value="ECO:0007669"/>
    <property type="project" value="InterPro"/>
</dbReference>
<dbReference type="GO" id="GO:0005737">
    <property type="term" value="C:cytoplasm"/>
    <property type="evidence" value="ECO:0007669"/>
    <property type="project" value="UniProtKB-SubCell"/>
</dbReference>
<evidence type="ECO:0000313" key="11">
    <source>
        <dbReference type="RefSeq" id="XP_016969719.1"/>
    </source>
</evidence>
<evidence type="ECO:0000256" key="3">
    <source>
        <dbReference type="ARBA" id="ARBA00022490"/>
    </source>
</evidence>
<dbReference type="GO" id="GO:0003993">
    <property type="term" value="F:acid phosphatase activity"/>
    <property type="evidence" value="ECO:0007669"/>
    <property type="project" value="UniProtKB-UniRule"/>
</dbReference>
<dbReference type="PRINTS" id="PR00720">
    <property type="entry name" value="MAMMALPTPASE"/>
</dbReference>
<dbReference type="InterPro" id="IPR017867">
    <property type="entry name" value="Tyr_phospatase_low_mol_wt"/>
</dbReference>
<feature type="active site" evidence="6">
    <location>
        <position position="20"/>
    </location>
</feature>
<comment type="catalytic activity">
    <reaction evidence="7">
        <text>a phosphate monoester + H2O = an alcohol + phosphate</text>
        <dbReference type="Rhea" id="RHEA:15017"/>
        <dbReference type="ChEBI" id="CHEBI:15377"/>
        <dbReference type="ChEBI" id="CHEBI:30879"/>
        <dbReference type="ChEBI" id="CHEBI:43474"/>
        <dbReference type="ChEBI" id="CHEBI:67140"/>
        <dbReference type="EC" id="3.1.3.2"/>
    </reaction>
</comment>
<comment type="similarity">
    <text evidence="2 7">Belongs to the low molecular weight phosphotyrosine protein phosphatase family.</text>
</comment>
<feature type="active site" description="Nucleophile" evidence="6">
    <location>
        <position position="14"/>
    </location>
</feature>
<dbReference type="Gene3D" id="3.40.50.2300">
    <property type="match status" value="1"/>
</dbReference>
<evidence type="ECO:0000256" key="2">
    <source>
        <dbReference type="ARBA" id="ARBA00011063"/>
    </source>
</evidence>
<dbReference type="GeneID" id="108037615"/>
<comment type="subcellular location">
    <subcellularLocation>
        <location evidence="1 7">Cytoplasm</location>
    </subcellularLocation>
</comment>
<reference evidence="10" key="1">
    <citation type="journal article" date="2021" name="Elife">
        <title>Highly contiguous assemblies of 101 drosophilid genomes.</title>
        <authorList>
            <person name="Kim B.Y."/>
            <person name="Wang J.R."/>
            <person name="Miller D.E."/>
            <person name="Barmina O."/>
            <person name="Delaney E."/>
            <person name="Thompson A."/>
            <person name="Comeault A.A."/>
            <person name="Peede D."/>
            <person name="D'Agostino E.R."/>
            <person name="Pelaez J."/>
            <person name="Aguilar J.M."/>
            <person name="Haji D."/>
            <person name="Matsunaga T."/>
            <person name="Armstrong E.E."/>
            <person name="Zych M."/>
            <person name="Ogawa Y."/>
            <person name="Stamenkovic-Radak M."/>
            <person name="Jelic M."/>
            <person name="Veselinovic M.S."/>
            <person name="Tanaskovic M."/>
            <person name="Eric P."/>
            <person name="Gao J.J."/>
            <person name="Katoh T.K."/>
            <person name="Toda M.J."/>
            <person name="Watabe H."/>
            <person name="Watada M."/>
            <person name="Davis J.S."/>
            <person name="Moyle L.C."/>
            <person name="Manoli G."/>
            <person name="Bertolini E."/>
            <person name="Kostal V."/>
            <person name="Hawley R.S."/>
            <person name="Takahashi A."/>
            <person name="Jones C.D."/>
            <person name="Price D.K."/>
            <person name="Whiteman N."/>
            <person name="Kopp A."/>
            <person name="Matute D.R."/>
            <person name="Petrov D.A."/>
        </authorList>
    </citation>
    <scope>NUCLEOTIDE SEQUENCE [LARGE SCALE GENOMIC DNA]</scope>
</reference>
<comment type="catalytic activity">
    <reaction evidence="7">
        <text>O-phospho-L-tyrosyl-[protein] + H2O = L-tyrosyl-[protein] + phosphate</text>
        <dbReference type="Rhea" id="RHEA:10684"/>
        <dbReference type="Rhea" id="RHEA-COMP:10136"/>
        <dbReference type="Rhea" id="RHEA-COMP:20101"/>
        <dbReference type="ChEBI" id="CHEBI:15377"/>
        <dbReference type="ChEBI" id="CHEBI:43474"/>
        <dbReference type="ChEBI" id="CHEBI:46858"/>
        <dbReference type="ChEBI" id="CHEBI:61978"/>
        <dbReference type="EC" id="3.1.3.48"/>
    </reaction>
</comment>
<proteinExistence type="inferred from homology"/>
<evidence type="ECO:0000256" key="6">
    <source>
        <dbReference type="PIRSR" id="PIRSR617867-1"/>
    </source>
</evidence>
<keyword evidence="3 7" id="KW-0963">Cytoplasm</keyword>
<evidence type="ECO:0000256" key="7">
    <source>
        <dbReference type="RuleBase" id="RU368115"/>
    </source>
</evidence>
<dbReference type="InterPro" id="IPR050438">
    <property type="entry name" value="LMW_PTPase"/>
</dbReference>
<dbReference type="EnsemblMetazoa" id="XM_017114230.2">
    <property type="protein sequence ID" value="XP_016969719.1"/>
    <property type="gene ID" value="LOC108037615"/>
</dbReference>
<gene>
    <name evidence="11" type="primary">LOC108037615</name>
    <name evidence="9" type="synonym">108037615</name>
</gene>
<organism evidence="11">
    <name type="scientific">Drosophila rhopaloa</name>
    <name type="common">Fruit fly</name>
    <dbReference type="NCBI Taxonomy" id="1041015"/>
    <lineage>
        <taxon>Eukaryota</taxon>
        <taxon>Metazoa</taxon>
        <taxon>Ecdysozoa</taxon>
        <taxon>Arthropoda</taxon>
        <taxon>Hexapoda</taxon>
        <taxon>Insecta</taxon>
        <taxon>Pterygota</taxon>
        <taxon>Neoptera</taxon>
        <taxon>Endopterygota</taxon>
        <taxon>Diptera</taxon>
        <taxon>Brachycera</taxon>
        <taxon>Muscomorpha</taxon>
        <taxon>Ephydroidea</taxon>
        <taxon>Drosophilidae</taxon>
        <taxon>Drosophila</taxon>
        <taxon>Sophophora</taxon>
    </lineage>
</organism>
<dbReference type="CDD" id="cd16343">
    <property type="entry name" value="LMWPTP"/>
    <property type="match status" value="1"/>
</dbReference>
<dbReference type="Proteomes" id="UP001652680">
    <property type="component" value="Unassembled WGS sequence"/>
</dbReference>
<evidence type="ECO:0000256" key="1">
    <source>
        <dbReference type="ARBA" id="ARBA00004496"/>
    </source>
</evidence>
<feature type="active site" description="Proton donor" evidence="6">
    <location>
        <position position="130"/>
    </location>
</feature>
<dbReference type="PANTHER" id="PTHR11717">
    <property type="entry name" value="LOW MOLECULAR WEIGHT PROTEIN TYROSINE PHOSPHATASE"/>
    <property type="match status" value="1"/>
</dbReference>
<accession>A0A6P4E021</accession>
<name>A0A6P4E021_DRORH</name>
<dbReference type="InterPro" id="IPR002115">
    <property type="entry name" value="Tyr_Pase_low_mol_wt_mml"/>
</dbReference>
<dbReference type="EC" id="3.1.3.48" evidence="7"/>
<keyword evidence="10" id="KW-1185">Reference proteome</keyword>
<dbReference type="PANTHER" id="PTHR11717:SF7">
    <property type="entry name" value="LOW MOLECULAR WEIGHT PHOSPHOTYROSINE PROTEIN PHOSPHATASE"/>
    <property type="match status" value="1"/>
</dbReference>
<dbReference type="InterPro" id="IPR023485">
    <property type="entry name" value="Ptyr_pPase"/>
</dbReference>
<dbReference type="AlphaFoldDB" id="A0A6P4E021"/>
<keyword evidence="4 7" id="KW-0378">Hydrolase</keyword>
<dbReference type="OMA" id="QGEWHVE"/>
<feature type="domain" description="Phosphotyrosine protein phosphatase I" evidence="8">
    <location>
        <begin position="8"/>
        <end position="157"/>
    </location>
</feature>
<dbReference type="Pfam" id="PF01451">
    <property type="entry name" value="LMWPc"/>
    <property type="match status" value="1"/>
</dbReference>
<dbReference type="FunFam" id="3.40.50.2300:FF:000105">
    <property type="entry name" value="Low molecular weight phosphotyrosine protein"/>
    <property type="match status" value="1"/>
</dbReference>
<reference evidence="9" key="3">
    <citation type="submission" date="2025-05" db="UniProtKB">
        <authorList>
            <consortium name="EnsemblMetazoa"/>
        </authorList>
    </citation>
    <scope>IDENTIFICATION</scope>
</reference>
<comment type="function">
    <text evidence="7">Acts on tyrosine phosphorylated proteins, low-MW aryl phosphates and natural and synthetic acyl phosphates.</text>
</comment>
<dbReference type="InterPro" id="IPR036196">
    <property type="entry name" value="Ptyr_pPase_sf"/>
</dbReference>
<evidence type="ECO:0000313" key="9">
    <source>
        <dbReference type="EnsemblMetazoa" id="XP_016969719.1"/>
    </source>
</evidence>
<dbReference type="SUPFAM" id="SSF52788">
    <property type="entry name" value="Phosphotyrosine protein phosphatases I"/>
    <property type="match status" value="1"/>
</dbReference>
<reference evidence="11" key="2">
    <citation type="submission" date="2025-04" db="UniProtKB">
        <authorList>
            <consortium name="RefSeq"/>
        </authorList>
    </citation>
    <scope>IDENTIFICATION</scope>
</reference>
<dbReference type="PRINTS" id="PR00719">
    <property type="entry name" value="LMWPTPASE"/>
</dbReference>
<evidence type="ECO:0000259" key="8">
    <source>
        <dbReference type="SMART" id="SM00226"/>
    </source>
</evidence>
<keyword evidence="5 7" id="KW-0904">Protein phosphatase</keyword>
<sequence>MGKRSQKSSVLMVCVGNLCRSPIAEAVMMDVLKRAGLQGEWHVDSAGIEGWHCDRRPDERALNVLARHNIDYNGRARVLIPEDFLMFDYIFGMDRSNLAELKRMTPDYATAKVLLLGDFGLKPDERIIEDPYYNVGEAPFEKIYQQCNIACHHFLKQALRNQIM</sequence>
<dbReference type="OrthoDB" id="3388at2759"/>
<dbReference type="RefSeq" id="XP_016969719.1">
    <property type="nucleotide sequence ID" value="XM_017114230.1"/>
</dbReference>
<evidence type="ECO:0000256" key="5">
    <source>
        <dbReference type="ARBA" id="ARBA00022912"/>
    </source>
</evidence>
<dbReference type="SMART" id="SM00226">
    <property type="entry name" value="LMWPc"/>
    <property type="match status" value="1"/>
</dbReference>
<dbReference type="EC" id="3.1.3.2" evidence="7"/>